<reference evidence="2 3" key="1">
    <citation type="journal article" date="2016" name="Nat. Commun.">
        <title>Thousands of microbial genomes shed light on interconnected biogeochemical processes in an aquifer system.</title>
        <authorList>
            <person name="Anantharaman K."/>
            <person name="Brown C.T."/>
            <person name="Hug L.A."/>
            <person name="Sharon I."/>
            <person name="Castelle C.J."/>
            <person name="Probst A.J."/>
            <person name="Thomas B.C."/>
            <person name="Singh A."/>
            <person name="Wilkins M.J."/>
            <person name="Karaoz U."/>
            <person name="Brodie E.L."/>
            <person name="Williams K.H."/>
            <person name="Hubbard S.S."/>
            <person name="Banfield J.F."/>
        </authorList>
    </citation>
    <scope>NUCLEOTIDE SEQUENCE [LARGE SCALE GENOMIC DNA]</scope>
</reference>
<dbReference type="CDD" id="cd03801">
    <property type="entry name" value="GT4_PimA-like"/>
    <property type="match status" value="1"/>
</dbReference>
<dbReference type="PANTHER" id="PTHR12526:SF637">
    <property type="entry name" value="GLYCOSYLTRANSFERASE EPSF-RELATED"/>
    <property type="match status" value="1"/>
</dbReference>
<evidence type="ECO:0000313" key="2">
    <source>
        <dbReference type="EMBL" id="OHA58428.1"/>
    </source>
</evidence>
<dbReference type="Pfam" id="PF00534">
    <property type="entry name" value="Glycos_transf_1"/>
    <property type="match status" value="1"/>
</dbReference>
<dbReference type="GO" id="GO:0016757">
    <property type="term" value="F:glycosyltransferase activity"/>
    <property type="evidence" value="ECO:0007669"/>
    <property type="project" value="InterPro"/>
</dbReference>
<evidence type="ECO:0000313" key="3">
    <source>
        <dbReference type="Proteomes" id="UP000177043"/>
    </source>
</evidence>
<dbReference type="EMBL" id="MHTJ01000003">
    <property type="protein sequence ID" value="OHA58428.1"/>
    <property type="molecule type" value="Genomic_DNA"/>
</dbReference>
<dbReference type="Gene3D" id="3.40.50.2000">
    <property type="entry name" value="Glycogen Phosphorylase B"/>
    <property type="match status" value="2"/>
</dbReference>
<dbReference type="InterPro" id="IPR001296">
    <property type="entry name" value="Glyco_trans_1"/>
</dbReference>
<organism evidence="2 3">
    <name type="scientific">Candidatus Vogelbacteria bacterium RIFOXYD1_FULL_44_32</name>
    <dbReference type="NCBI Taxonomy" id="1802438"/>
    <lineage>
        <taxon>Bacteria</taxon>
        <taxon>Candidatus Vogeliibacteriota</taxon>
    </lineage>
</organism>
<dbReference type="AlphaFoldDB" id="A0A1G2QDB5"/>
<dbReference type="SUPFAM" id="SSF53756">
    <property type="entry name" value="UDP-Glycosyltransferase/glycogen phosphorylase"/>
    <property type="match status" value="1"/>
</dbReference>
<comment type="caution">
    <text evidence="2">The sequence shown here is derived from an EMBL/GenBank/DDBJ whole genome shotgun (WGS) entry which is preliminary data.</text>
</comment>
<proteinExistence type="predicted"/>
<accession>A0A1G2QDB5</accession>
<dbReference type="STRING" id="1802438.A2571_01455"/>
<sequence length="343" mass="39106">MKFVFIAPRFHTNFYYLVKTLLDHGHQVDFLALYEGKSEDHSLVKPIIVGKPNSRWPLIIKLIKQILFSQADVLIIKDIVTPYSLIALTTGFLLRKKMLALTQIPKYRAQLVSGAVTWLWRVFHTEAITPVQGDLRFSNGNPTLWYVPFVIEANDKPYEAHPDVGQINILCVGKFQTRKNQLLLVQAVEQLCQEFPLKLLLAGEVEEFSYFEKLQHYIHNHNLDSIVTIVPHLPWAKMSDLYRASDIFVLPSSGEPAAYSILEAMSYGLPVVSSDDNGTQWYIKSNSNGFIFRHDDLADLILKLRTILGDKAKLKVMGGVSLQLTKQLHQPVIFYQKVMAIIN</sequence>
<name>A0A1G2QDB5_9BACT</name>
<feature type="domain" description="Glycosyl transferase family 1" evidence="1">
    <location>
        <begin position="165"/>
        <end position="316"/>
    </location>
</feature>
<gene>
    <name evidence="2" type="ORF">A2571_01455</name>
</gene>
<dbReference type="Proteomes" id="UP000177043">
    <property type="component" value="Unassembled WGS sequence"/>
</dbReference>
<protein>
    <recommendedName>
        <fullName evidence="1">Glycosyl transferase family 1 domain-containing protein</fullName>
    </recommendedName>
</protein>
<evidence type="ECO:0000259" key="1">
    <source>
        <dbReference type="Pfam" id="PF00534"/>
    </source>
</evidence>
<dbReference type="PANTHER" id="PTHR12526">
    <property type="entry name" value="GLYCOSYLTRANSFERASE"/>
    <property type="match status" value="1"/>
</dbReference>